<comment type="similarity">
    <text evidence="2">Belongs to the transpeptidase family.</text>
</comment>
<evidence type="ECO:0000259" key="5">
    <source>
        <dbReference type="Pfam" id="PF03717"/>
    </source>
</evidence>
<accession>A0A0V8QE01</accession>
<evidence type="ECO:0000256" key="1">
    <source>
        <dbReference type="ARBA" id="ARBA00004370"/>
    </source>
</evidence>
<dbReference type="AlphaFoldDB" id="A0A0V8QE01"/>
<evidence type="ECO:0000313" key="6">
    <source>
        <dbReference type="EMBL" id="KSV58700.1"/>
    </source>
</evidence>
<feature type="domain" description="Penicillin-binding protein dimerisation" evidence="5">
    <location>
        <begin position="75"/>
        <end position="240"/>
    </location>
</feature>
<dbReference type="OrthoDB" id="9804124at2"/>
<evidence type="ECO:0000313" key="7">
    <source>
        <dbReference type="Proteomes" id="UP000054874"/>
    </source>
</evidence>
<gene>
    <name evidence="6" type="ORF">ASU35_02545</name>
</gene>
<dbReference type="Gene3D" id="3.90.1310.10">
    <property type="entry name" value="Penicillin-binding protein 2a (Domain 2)"/>
    <property type="match status" value="1"/>
</dbReference>
<dbReference type="GO" id="GO:0005886">
    <property type="term" value="C:plasma membrane"/>
    <property type="evidence" value="ECO:0007669"/>
    <property type="project" value="TreeGrafter"/>
</dbReference>
<dbReference type="PANTHER" id="PTHR30627">
    <property type="entry name" value="PEPTIDOGLYCAN D,D-TRANSPEPTIDASE"/>
    <property type="match status" value="1"/>
</dbReference>
<keyword evidence="7" id="KW-1185">Reference proteome</keyword>
<dbReference type="SUPFAM" id="SSF56601">
    <property type="entry name" value="beta-lactamase/transpeptidase-like"/>
    <property type="match status" value="1"/>
</dbReference>
<dbReference type="InterPro" id="IPR012338">
    <property type="entry name" value="Beta-lactam/transpept-like"/>
</dbReference>
<evidence type="ECO:0000259" key="4">
    <source>
        <dbReference type="Pfam" id="PF00905"/>
    </source>
</evidence>
<dbReference type="InterPro" id="IPR001460">
    <property type="entry name" value="PCN-bd_Tpept"/>
</dbReference>
<evidence type="ECO:0000256" key="3">
    <source>
        <dbReference type="ARBA" id="ARBA00023136"/>
    </source>
</evidence>
<dbReference type="InterPro" id="IPR005311">
    <property type="entry name" value="PBP_dimer"/>
</dbReference>
<proteinExistence type="inferred from homology"/>
<dbReference type="Pfam" id="PF03717">
    <property type="entry name" value="PBP_dimer"/>
    <property type="match status" value="1"/>
</dbReference>
<reference evidence="6 7" key="1">
    <citation type="submission" date="2015-11" db="EMBL/GenBank/DDBJ databases">
        <title>Butyribacter intestini gen. nov., sp. nov., a butyric acid-producing bacterium of the family Lachnospiraceae isolated from the human faeces.</title>
        <authorList>
            <person name="Zou Y."/>
            <person name="Xue W."/>
            <person name="Luo G."/>
            <person name="Lv M."/>
        </authorList>
    </citation>
    <scope>NUCLEOTIDE SEQUENCE [LARGE SCALE GENOMIC DNA]</scope>
    <source>
        <strain evidence="6 7">ACET-33324</strain>
    </source>
</reference>
<dbReference type="RefSeq" id="WP_058353135.1">
    <property type="nucleotide sequence ID" value="NZ_CABMMD010000164.1"/>
</dbReference>
<evidence type="ECO:0008006" key="8">
    <source>
        <dbReference type="Google" id="ProtNLM"/>
    </source>
</evidence>
<dbReference type="SUPFAM" id="SSF56519">
    <property type="entry name" value="Penicillin binding protein dimerisation domain"/>
    <property type="match status" value="1"/>
</dbReference>
<name>A0A0V8QE01_9FIRM</name>
<dbReference type="GO" id="GO:0008658">
    <property type="term" value="F:penicillin binding"/>
    <property type="evidence" value="ECO:0007669"/>
    <property type="project" value="InterPro"/>
</dbReference>
<dbReference type="Gene3D" id="3.40.710.10">
    <property type="entry name" value="DD-peptidase/beta-lactamase superfamily"/>
    <property type="match status" value="1"/>
</dbReference>
<comment type="caution">
    <text evidence="6">The sequence shown here is derived from an EMBL/GenBank/DDBJ whole genome shotgun (WGS) entry which is preliminary data.</text>
</comment>
<dbReference type="Pfam" id="PF00905">
    <property type="entry name" value="Transpeptidase"/>
    <property type="match status" value="1"/>
</dbReference>
<organism evidence="6 7">
    <name type="scientific">Acetivibrio ethanolgignens</name>
    <dbReference type="NCBI Taxonomy" id="290052"/>
    <lineage>
        <taxon>Bacteria</taxon>
        <taxon>Bacillati</taxon>
        <taxon>Bacillota</taxon>
        <taxon>Clostridia</taxon>
        <taxon>Eubacteriales</taxon>
        <taxon>Oscillospiraceae</taxon>
        <taxon>Acetivibrio</taxon>
    </lineage>
</organism>
<evidence type="ECO:0000256" key="2">
    <source>
        <dbReference type="ARBA" id="ARBA00007171"/>
    </source>
</evidence>
<dbReference type="STRING" id="290052.ASU35_02545"/>
<sequence>MDNRTTYRERSAADRKKRKNKRFTSKMQANLLLVFCVVILIFIALAVRLWYISNKNGEKYEKRVLSQQTYVSNAIPFKRGDITDRNGTKLAVSEKVYNLILDPVTILEREDYKEPTLKAVNQVFSIPMEELEQILVEKKDSRYVQMKEYKHLDYSVVEQFEKLKVKDKSKKDDNTDSTNNIHGVWFEEEYVRTYPLNNVGSSIIGFTQKNDGNVGSWGIEEYYNEELNGTNGREYGYFNADLELERNVKPAINGNTIVSTIDANVQAITEKHVEKFLEETGAKNIAVMITNPNNGEIYASVSNQTFDLNNPRDLSVLYTEEELAEMTIEEKSASLSALWRNFCISDAFEPGSTFKPFTVAAALEEDKANENSTYVCDGSEVVVEGQRPVKCSSRQGHGTITLEQSLMFSCNDALMAIGKTLGREDFAAYTRLFGFGEKTGIDLPGESQGIIFSKEQLNPMELATSSFGQSQTVNMSQMVAAFASLINGGKYYKPHIVKEIQNDAGAVVKKVDGVLVRETVSADTSSKIRQYLKETVEAGTAALAGVEGYSIGGKTGTAEKAPRDKSNYIVSFLGFAPTDDPQMIIYVVIDEPDVEDQAHSSYATQLAHEILEEVLPFLGVYPSK</sequence>
<dbReference type="InterPro" id="IPR036138">
    <property type="entry name" value="PBP_dimer_sf"/>
</dbReference>
<dbReference type="EMBL" id="LNAM01000164">
    <property type="protein sequence ID" value="KSV58700.1"/>
    <property type="molecule type" value="Genomic_DNA"/>
</dbReference>
<comment type="subcellular location">
    <subcellularLocation>
        <location evidence="1">Membrane</location>
    </subcellularLocation>
</comment>
<protein>
    <recommendedName>
        <fullName evidence="8">Peptidoglycan glycosyltransferase</fullName>
    </recommendedName>
</protein>
<dbReference type="Proteomes" id="UP000054874">
    <property type="component" value="Unassembled WGS sequence"/>
</dbReference>
<dbReference type="InterPro" id="IPR050515">
    <property type="entry name" value="Beta-lactam/transpept"/>
</dbReference>
<dbReference type="GO" id="GO:0071555">
    <property type="term" value="P:cell wall organization"/>
    <property type="evidence" value="ECO:0007669"/>
    <property type="project" value="TreeGrafter"/>
</dbReference>
<keyword evidence="3" id="KW-0472">Membrane</keyword>
<feature type="domain" description="Penicillin-binding protein transpeptidase" evidence="4">
    <location>
        <begin position="286"/>
        <end position="612"/>
    </location>
</feature>